<dbReference type="Proteomes" id="UP000540506">
    <property type="component" value="Unassembled WGS sequence"/>
</dbReference>
<evidence type="ECO:0000256" key="3">
    <source>
        <dbReference type="ARBA" id="ARBA00022691"/>
    </source>
</evidence>
<evidence type="ECO:0000256" key="2">
    <source>
        <dbReference type="ARBA" id="ARBA00022679"/>
    </source>
</evidence>
<keyword evidence="1 4" id="KW-0489">Methyltransferase</keyword>
<gene>
    <name evidence="4" type="ORF">FHR34_001535</name>
</gene>
<dbReference type="GO" id="GO:0008168">
    <property type="term" value="F:methyltransferase activity"/>
    <property type="evidence" value="ECO:0007669"/>
    <property type="project" value="UniProtKB-KW"/>
</dbReference>
<protein>
    <submittedName>
        <fullName evidence="4">Ubiquinone/menaquinone biosynthesis C-methylase UbiE</fullName>
    </submittedName>
</protein>
<keyword evidence="2" id="KW-0808">Transferase</keyword>
<keyword evidence="3" id="KW-0949">S-adenosyl-L-methionine</keyword>
<keyword evidence="5" id="KW-1185">Reference proteome</keyword>
<dbReference type="EMBL" id="JACHJV010000001">
    <property type="protein sequence ID" value="MBB4922542.1"/>
    <property type="molecule type" value="Genomic_DNA"/>
</dbReference>
<dbReference type="SUPFAM" id="SSF53335">
    <property type="entry name" value="S-adenosyl-L-methionine-dependent methyltransferases"/>
    <property type="match status" value="1"/>
</dbReference>
<comment type="caution">
    <text evidence="4">The sequence shown here is derived from an EMBL/GenBank/DDBJ whole genome shotgun (WGS) entry which is preliminary data.</text>
</comment>
<evidence type="ECO:0000256" key="1">
    <source>
        <dbReference type="ARBA" id="ARBA00022603"/>
    </source>
</evidence>
<evidence type="ECO:0000313" key="5">
    <source>
        <dbReference type="Proteomes" id="UP000540506"/>
    </source>
</evidence>
<dbReference type="PANTHER" id="PTHR43464">
    <property type="entry name" value="METHYLTRANSFERASE"/>
    <property type="match status" value="1"/>
</dbReference>
<dbReference type="Pfam" id="PF13489">
    <property type="entry name" value="Methyltransf_23"/>
    <property type="match status" value="1"/>
</dbReference>
<name>A0A7W7VTR7_KITKI</name>
<dbReference type="PANTHER" id="PTHR43464:SF19">
    <property type="entry name" value="UBIQUINONE BIOSYNTHESIS O-METHYLTRANSFERASE, MITOCHONDRIAL"/>
    <property type="match status" value="1"/>
</dbReference>
<reference evidence="4 5" key="1">
    <citation type="submission" date="2020-08" db="EMBL/GenBank/DDBJ databases">
        <title>Sequencing the genomes of 1000 actinobacteria strains.</title>
        <authorList>
            <person name="Klenk H.-P."/>
        </authorList>
    </citation>
    <scope>NUCLEOTIDE SEQUENCE [LARGE SCALE GENOMIC DNA]</scope>
    <source>
        <strain evidence="4 5">DSM 41654</strain>
    </source>
</reference>
<proteinExistence type="predicted"/>
<dbReference type="InterPro" id="IPR029063">
    <property type="entry name" value="SAM-dependent_MTases_sf"/>
</dbReference>
<dbReference type="Gene3D" id="3.40.50.150">
    <property type="entry name" value="Vaccinia Virus protein VP39"/>
    <property type="match status" value="1"/>
</dbReference>
<organism evidence="4 5">
    <name type="scientific">Kitasatospora kifunensis</name>
    <name type="common">Streptomyces kifunensis</name>
    <dbReference type="NCBI Taxonomy" id="58351"/>
    <lineage>
        <taxon>Bacteria</taxon>
        <taxon>Bacillati</taxon>
        <taxon>Actinomycetota</taxon>
        <taxon>Actinomycetes</taxon>
        <taxon>Kitasatosporales</taxon>
        <taxon>Streptomycetaceae</taxon>
        <taxon>Kitasatospora</taxon>
    </lineage>
</organism>
<dbReference type="RefSeq" id="WP_184934696.1">
    <property type="nucleotide sequence ID" value="NZ_JACHJV010000001.1"/>
</dbReference>
<keyword evidence="4" id="KW-0830">Ubiquinone</keyword>
<dbReference type="GO" id="GO:0032259">
    <property type="term" value="P:methylation"/>
    <property type="evidence" value="ECO:0007669"/>
    <property type="project" value="UniProtKB-KW"/>
</dbReference>
<accession>A0A7W7VTR7</accession>
<sequence>MPRNPQSFDHVAEEYERLHELVGDPVGEWLPKVLPATGGRALDIGCGGGRHAVVLAEHYREVDAIDVSGPMIELARRKRPRANVSYRAGDLLDTTGPYDFVLSAATLHHVPDLGAALRHVRSLVAPGGRAVLIDTVSPRAATPRWWLYCGSVRKLAQHVVARGPGVAWEIFRLSTGDWLEHRASDRYLSREGFDHAYGTVFPKARFQPVGRAQGMVWDAPGE</sequence>
<dbReference type="CDD" id="cd02440">
    <property type="entry name" value="AdoMet_MTases"/>
    <property type="match status" value="1"/>
</dbReference>
<evidence type="ECO:0000313" key="4">
    <source>
        <dbReference type="EMBL" id="MBB4922542.1"/>
    </source>
</evidence>
<dbReference type="AlphaFoldDB" id="A0A7W7VTR7"/>